<dbReference type="AlphaFoldDB" id="A0A1H9IDI5"/>
<dbReference type="STRING" id="137733.SAMN05421767_10553"/>
<dbReference type="EC" id="3.6.1.41" evidence="1"/>
<sequence length="199" mass="22668">MINDFTPYCLLAREELLAKISANMRKSRFEHTLRVEQKAIQLAKKYGVSETKAALAALVHDYAKDIPVEELQRLAVLYRLPASYHQQNSNILHGPVASKLLDEEFGITDQEIQLAVYQHTIGGKEMSTLSQIIFMADATEDGRDYPGVEEARRIVNQDLFEGVCFMMKHTLHYLIDIEADIFIEAIEVYNELVAHKADK</sequence>
<keyword evidence="4 8" id="KW-0378">Hydrolase</keyword>
<keyword evidence="9" id="KW-1185">Reference proteome</keyword>
<name>A0A1H9IDI5_9LACT</name>
<evidence type="ECO:0000256" key="6">
    <source>
        <dbReference type="ARBA" id="ARBA00049417"/>
    </source>
</evidence>
<reference evidence="8 9" key="1">
    <citation type="submission" date="2016-10" db="EMBL/GenBank/DDBJ databases">
        <authorList>
            <person name="de Groot N.N."/>
        </authorList>
    </citation>
    <scope>NUCLEOTIDE SEQUENCE [LARGE SCALE GENOMIC DNA]</scope>
    <source>
        <strain evidence="8 9">DSM 15827</strain>
    </source>
</reference>
<dbReference type="RefSeq" id="WP_089746034.1">
    <property type="nucleotide sequence ID" value="NZ_FOGF01000005.1"/>
</dbReference>
<dbReference type="Proteomes" id="UP000198556">
    <property type="component" value="Unassembled WGS sequence"/>
</dbReference>
<evidence type="ECO:0000259" key="7">
    <source>
        <dbReference type="PROSITE" id="PS51831"/>
    </source>
</evidence>
<evidence type="ECO:0000256" key="2">
    <source>
        <dbReference type="ARBA" id="ARBA00022723"/>
    </source>
</evidence>
<organism evidence="8 9">
    <name type="scientific">Granulicatella balaenopterae</name>
    <dbReference type="NCBI Taxonomy" id="137733"/>
    <lineage>
        <taxon>Bacteria</taxon>
        <taxon>Bacillati</taxon>
        <taxon>Bacillota</taxon>
        <taxon>Bacilli</taxon>
        <taxon>Lactobacillales</taxon>
        <taxon>Carnobacteriaceae</taxon>
        <taxon>Granulicatella</taxon>
    </lineage>
</organism>
<keyword evidence="5" id="KW-0408">Iron</keyword>
<dbReference type="InterPro" id="IPR051094">
    <property type="entry name" value="Diverse_Catalytic_Enzymes"/>
</dbReference>
<dbReference type="GO" id="GO:0000166">
    <property type="term" value="F:nucleotide binding"/>
    <property type="evidence" value="ECO:0007669"/>
    <property type="project" value="UniProtKB-KW"/>
</dbReference>
<dbReference type="GO" id="GO:0046872">
    <property type="term" value="F:metal ion binding"/>
    <property type="evidence" value="ECO:0007669"/>
    <property type="project" value="UniProtKB-KW"/>
</dbReference>
<dbReference type="PANTHER" id="PTHR35795">
    <property type="entry name" value="SLR1885 PROTEIN"/>
    <property type="match status" value="1"/>
</dbReference>
<dbReference type="PROSITE" id="PS51831">
    <property type="entry name" value="HD"/>
    <property type="match status" value="1"/>
</dbReference>
<dbReference type="GO" id="GO:0008803">
    <property type="term" value="F:bis(5'-nucleosyl)-tetraphosphatase (symmetrical) activity"/>
    <property type="evidence" value="ECO:0007669"/>
    <property type="project" value="UniProtKB-EC"/>
</dbReference>
<dbReference type="Pfam" id="PF01966">
    <property type="entry name" value="HD"/>
    <property type="match status" value="1"/>
</dbReference>
<dbReference type="OrthoDB" id="9782134at2"/>
<dbReference type="Gene3D" id="1.10.3210.10">
    <property type="entry name" value="Hypothetical protein af1432"/>
    <property type="match status" value="1"/>
</dbReference>
<comment type="catalytic activity">
    <reaction evidence="6">
        <text>P(1),P(4)-bis(5'-adenosyl) tetraphosphate + H2O = 2 ADP + 2 H(+)</text>
        <dbReference type="Rhea" id="RHEA:24252"/>
        <dbReference type="ChEBI" id="CHEBI:15377"/>
        <dbReference type="ChEBI" id="CHEBI:15378"/>
        <dbReference type="ChEBI" id="CHEBI:58141"/>
        <dbReference type="ChEBI" id="CHEBI:456216"/>
        <dbReference type="EC" id="3.6.1.41"/>
    </reaction>
</comment>
<dbReference type="SMART" id="SM00471">
    <property type="entry name" value="HDc"/>
    <property type="match status" value="1"/>
</dbReference>
<protein>
    <recommendedName>
        <fullName evidence="1">bis(5'-nucleosyl)-tetraphosphatase (symmetrical)</fullName>
        <ecNumber evidence="1">3.6.1.41</ecNumber>
    </recommendedName>
</protein>
<evidence type="ECO:0000256" key="5">
    <source>
        <dbReference type="ARBA" id="ARBA00023004"/>
    </source>
</evidence>
<keyword evidence="2" id="KW-0479">Metal-binding</keyword>
<proteinExistence type="predicted"/>
<gene>
    <name evidence="8" type="ORF">SAMN05421767_10553</name>
</gene>
<dbReference type="EMBL" id="FOGF01000005">
    <property type="protein sequence ID" value="SEQ72646.1"/>
    <property type="molecule type" value="Genomic_DNA"/>
</dbReference>
<evidence type="ECO:0000256" key="3">
    <source>
        <dbReference type="ARBA" id="ARBA00022741"/>
    </source>
</evidence>
<dbReference type="InterPro" id="IPR003607">
    <property type="entry name" value="HD/PDEase_dom"/>
</dbReference>
<keyword evidence="3" id="KW-0547">Nucleotide-binding</keyword>
<dbReference type="SUPFAM" id="SSF109604">
    <property type="entry name" value="HD-domain/PDEase-like"/>
    <property type="match status" value="1"/>
</dbReference>
<evidence type="ECO:0000256" key="1">
    <source>
        <dbReference type="ARBA" id="ARBA00012506"/>
    </source>
</evidence>
<dbReference type="NCBIfam" id="TIGR00488">
    <property type="entry name" value="bis(5'-nucleosyl)-tetraphosphatase (symmetrical) YqeK"/>
    <property type="match status" value="1"/>
</dbReference>
<dbReference type="InterPro" id="IPR005249">
    <property type="entry name" value="YqeK"/>
</dbReference>
<dbReference type="InterPro" id="IPR006674">
    <property type="entry name" value="HD_domain"/>
</dbReference>
<dbReference type="PANTHER" id="PTHR35795:SF1">
    <property type="entry name" value="BIS(5'-NUCLEOSYL)-TETRAPHOSPHATASE, SYMMETRICAL"/>
    <property type="match status" value="1"/>
</dbReference>
<dbReference type="CDD" id="cd00077">
    <property type="entry name" value="HDc"/>
    <property type="match status" value="1"/>
</dbReference>
<accession>A0A1H9IDI5</accession>
<evidence type="ECO:0000313" key="8">
    <source>
        <dbReference type="EMBL" id="SEQ72646.1"/>
    </source>
</evidence>
<evidence type="ECO:0000313" key="9">
    <source>
        <dbReference type="Proteomes" id="UP000198556"/>
    </source>
</evidence>
<feature type="domain" description="HD" evidence="7">
    <location>
        <begin position="28"/>
        <end position="142"/>
    </location>
</feature>
<evidence type="ECO:0000256" key="4">
    <source>
        <dbReference type="ARBA" id="ARBA00022801"/>
    </source>
</evidence>